<evidence type="ECO:0008006" key="6">
    <source>
        <dbReference type="Google" id="ProtNLM"/>
    </source>
</evidence>
<evidence type="ECO:0000256" key="3">
    <source>
        <dbReference type="SAM" id="MobiDB-lite"/>
    </source>
</evidence>
<feature type="compositionally biased region" description="Low complexity" evidence="3">
    <location>
        <begin position="137"/>
        <end position="149"/>
    </location>
</feature>
<dbReference type="CDD" id="cd04496">
    <property type="entry name" value="SSB_OBF"/>
    <property type="match status" value="1"/>
</dbReference>
<comment type="caution">
    <text evidence="4">The sequence shown here is derived from an EMBL/GenBank/DDBJ whole genome shotgun (WGS) entry which is preliminary data.</text>
</comment>
<keyword evidence="1 2" id="KW-0238">DNA-binding</keyword>
<evidence type="ECO:0000256" key="2">
    <source>
        <dbReference type="PROSITE-ProRule" id="PRU00252"/>
    </source>
</evidence>
<feature type="region of interest" description="Disordered" evidence="3">
    <location>
        <begin position="133"/>
        <end position="174"/>
    </location>
</feature>
<dbReference type="RefSeq" id="WP_344998296.1">
    <property type="nucleotide sequence ID" value="NZ_BAABFR010000062.1"/>
</dbReference>
<dbReference type="EMBL" id="BAABFR010000062">
    <property type="protein sequence ID" value="GAA4398480.1"/>
    <property type="molecule type" value="Genomic_DNA"/>
</dbReference>
<gene>
    <name evidence="4" type="ORF">GCM10023147_34750</name>
</gene>
<reference evidence="5" key="1">
    <citation type="journal article" date="2019" name="Int. J. Syst. Evol. Microbiol.">
        <title>The Global Catalogue of Microorganisms (GCM) 10K type strain sequencing project: providing services to taxonomists for standard genome sequencing and annotation.</title>
        <authorList>
            <consortium name="The Broad Institute Genomics Platform"/>
            <consortium name="The Broad Institute Genome Sequencing Center for Infectious Disease"/>
            <person name="Wu L."/>
            <person name="Ma J."/>
        </authorList>
    </citation>
    <scope>NUCLEOTIDE SEQUENCE [LARGE SCALE GENOMIC DNA]</scope>
    <source>
        <strain evidence="5">JCM 17688</strain>
    </source>
</reference>
<accession>A0ABP8JZQ8</accession>
<sequence length="174" mass="18408">MAAVRIFAAGKVTTDLRFTQSAKGPDNDFLSFAMAHNSGRYQDDGTWVQTSTLWLNVKAFGRLARNARGAVAKGRPVVVHGELRHEPYIGADGQKRNSLELHADAIGLNLRHCTAEYMGFGERTREALVAAPQVTQPDGAGDPFGAPPDTVGDAAQPDGAGKPPAAVGADEPPF</sequence>
<dbReference type="PROSITE" id="PS50935">
    <property type="entry name" value="SSB"/>
    <property type="match status" value="1"/>
</dbReference>
<dbReference type="Pfam" id="PF00436">
    <property type="entry name" value="SSB"/>
    <property type="match status" value="1"/>
</dbReference>
<dbReference type="InterPro" id="IPR012340">
    <property type="entry name" value="NA-bd_OB-fold"/>
</dbReference>
<name>A0ABP8JZQ8_9ACTN</name>
<dbReference type="Proteomes" id="UP001500635">
    <property type="component" value="Unassembled WGS sequence"/>
</dbReference>
<dbReference type="Gene3D" id="2.40.50.140">
    <property type="entry name" value="Nucleic acid-binding proteins"/>
    <property type="match status" value="1"/>
</dbReference>
<protein>
    <recommendedName>
        <fullName evidence="6">Single-stranded DNA-binding protein</fullName>
    </recommendedName>
</protein>
<dbReference type="SUPFAM" id="SSF50249">
    <property type="entry name" value="Nucleic acid-binding proteins"/>
    <property type="match status" value="1"/>
</dbReference>
<evidence type="ECO:0000256" key="1">
    <source>
        <dbReference type="ARBA" id="ARBA00023125"/>
    </source>
</evidence>
<proteinExistence type="predicted"/>
<dbReference type="InterPro" id="IPR000424">
    <property type="entry name" value="Primosome_PriB/ssb"/>
</dbReference>
<keyword evidence="5" id="KW-1185">Reference proteome</keyword>
<evidence type="ECO:0000313" key="4">
    <source>
        <dbReference type="EMBL" id="GAA4398480.1"/>
    </source>
</evidence>
<evidence type="ECO:0000313" key="5">
    <source>
        <dbReference type="Proteomes" id="UP001500635"/>
    </source>
</evidence>
<organism evidence="4 5">
    <name type="scientific">Tsukamurella soli</name>
    <dbReference type="NCBI Taxonomy" id="644556"/>
    <lineage>
        <taxon>Bacteria</taxon>
        <taxon>Bacillati</taxon>
        <taxon>Actinomycetota</taxon>
        <taxon>Actinomycetes</taxon>
        <taxon>Mycobacteriales</taxon>
        <taxon>Tsukamurellaceae</taxon>
        <taxon>Tsukamurella</taxon>
    </lineage>
</organism>